<gene>
    <name evidence="2" type="ORF">PoB_002441500</name>
</gene>
<reference evidence="2 3" key="1">
    <citation type="journal article" date="2021" name="Elife">
        <title>Chloroplast acquisition without the gene transfer in kleptoplastic sea slugs, Plakobranchus ocellatus.</title>
        <authorList>
            <person name="Maeda T."/>
            <person name="Takahashi S."/>
            <person name="Yoshida T."/>
            <person name="Shimamura S."/>
            <person name="Takaki Y."/>
            <person name="Nagai Y."/>
            <person name="Toyoda A."/>
            <person name="Suzuki Y."/>
            <person name="Arimoto A."/>
            <person name="Ishii H."/>
            <person name="Satoh N."/>
            <person name="Nishiyama T."/>
            <person name="Hasebe M."/>
            <person name="Maruyama T."/>
            <person name="Minagawa J."/>
            <person name="Obokata J."/>
            <person name="Shigenobu S."/>
        </authorList>
    </citation>
    <scope>NUCLEOTIDE SEQUENCE [LARGE SCALE GENOMIC DNA]</scope>
</reference>
<name>A0AAV3ZQB4_9GAST</name>
<protein>
    <submittedName>
        <fullName evidence="2">Reticulocyte-binding protein 2 homolog a</fullName>
    </submittedName>
</protein>
<dbReference type="EMBL" id="BLXT01002816">
    <property type="protein sequence ID" value="GFN97909.1"/>
    <property type="molecule type" value="Genomic_DNA"/>
</dbReference>
<comment type="caution">
    <text evidence="2">The sequence shown here is derived from an EMBL/GenBank/DDBJ whole genome shotgun (WGS) entry which is preliminary data.</text>
</comment>
<evidence type="ECO:0000313" key="3">
    <source>
        <dbReference type="Proteomes" id="UP000735302"/>
    </source>
</evidence>
<sequence length="123" mass="14624">MKTDTTQSDQLNRKEYRNFSNRYEAMSDRHNRGEHRNFSNRYEAMSDWHKSGDHRNFGNRYEAKSDQHNSGDHTTYSNRFDALHRSQSTVGVDFSIYTKCTSCSRMSQLHLKTKPKLQCYFVI</sequence>
<organism evidence="2 3">
    <name type="scientific">Plakobranchus ocellatus</name>
    <dbReference type="NCBI Taxonomy" id="259542"/>
    <lineage>
        <taxon>Eukaryota</taxon>
        <taxon>Metazoa</taxon>
        <taxon>Spiralia</taxon>
        <taxon>Lophotrochozoa</taxon>
        <taxon>Mollusca</taxon>
        <taxon>Gastropoda</taxon>
        <taxon>Heterobranchia</taxon>
        <taxon>Euthyneura</taxon>
        <taxon>Panpulmonata</taxon>
        <taxon>Sacoglossa</taxon>
        <taxon>Placobranchoidea</taxon>
        <taxon>Plakobranchidae</taxon>
        <taxon>Plakobranchus</taxon>
    </lineage>
</organism>
<feature type="compositionally biased region" description="Basic and acidic residues" evidence="1">
    <location>
        <begin position="56"/>
        <end position="71"/>
    </location>
</feature>
<accession>A0AAV3ZQB4</accession>
<feature type="region of interest" description="Disordered" evidence="1">
    <location>
        <begin position="56"/>
        <end position="77"/>
    </location>
</feature>
<dbReference type="Proteomes" id="UP000735302">
    <property type="component" value="Unassembled WGS sequence"/>
</dbReference>
<feature type="compositionally biased region" description="Basic and acidic residues" evidence="1">
    <location>
        <begin position="25"/>
        <end position="37"/>
    </location>
</feature>
<keyword evidence="3" id="KW-1185">Reference proteome</keyword>
<evidence type="ECO:0000256" key="1">
    <source>
        <dbReference type="SAM" id="MobiDB-lite"/>
    </source>
</evidence>
<evidence type="ECO:0000313" key="2">
    <source>
        <dbReference type="EMBL" id="GFN97909.1"/>
    </source>
</evidence>
<proteinExistence type="predicted"/>
<feature type="compositionally biased region" description="Polar residues" evidence="1">
    <location>
        <begin position="1"/>
        <end position="10"/>
    </location>
</feature>
<dbReference type="AlphaFoldDB" id="A0AAV3ZQB4"/>
<feature type="region of interest" description="Disordered" evidence="1">
    <location>
        <begin position="1"/>
        <end position="37"/>
    </location>
</feature>